<sequence>MSRPWSKGRRGVVLAVSAAVLGLLGYLAYEVYQESSKDDDSDNQTTDERDATRDSDSEVEDVLFISEQITDRQPMPDNRVMENRFLPQQASSIRTDIGSKPCLAVSARGIILDSKDPANKWSADVRVRKSAIPILLRLVELYRVYLIVVVSPGEAAADDGGQERVLRALEDAGIVSSLQVHGEEERTSILGNSRQYDGIGESVVWVSREDSSDSSNPPSD</sequence>
<dbReference type="Proteomes" id="UP001140094">
    <property type="component" value="Unassembled WGS sequence"/>
</dbReference>
<keyword evidence="2" id="KW-1133">Transmembrane helix</keyword>
<evidence type="ECO:0000256" key="1">
    <source>
        <dbReference type="SAM" id="MobiDB-lite"/>
    </source>
</evidence>
<feature type="compositionally biased region" description="Basic and acidic residues" evidence="1">
    <location>
        <begin position="46"/>
        <end position="56"/>
    </location>
</feature>
<evidence type="ECO:0000313" key="3">
    <source>
        <dbReference type="EMBL" id="KAJ2793894.1"/>
    </source>
</evidence>
<accession>A0A9W8HUW2</accession>
<dbReference type="AlphaFoldDB" id="A0A9W8HUW2"/>
<feature type="transmembrane region" description="Helical" evidence="2">
    <location>
        <begin position="12"/>
        <end position="29"/>
    </location>
</feature>
<comment type="caution">
    <text evidence="3">The sequence shown here is derived from an EMBL/GenBank/DDBJ whole genome shotgun (WGS) entry which is preliminary data.</text>
</comment>
<name>A0A9W8HUW2_9FUNG</name>
<feature type="non-terminal residue" evidence="3">
    <location>
        <position position="220"/>
    </location>
</feature>
<gene>
    <name evidence="3" type="ORF">H4R20_006400</name>
</gene>
<protein>
    <submittedName>
        <fullName evidence="3">Uncharacterized protein</fullName>
    </submittedName>
</protein>
<keyword evidence="4" id="KW-1185">Reference proteome</keyword>
<dbReference type="OrthoDB" id="77656at2759"/>
<keyword evidence="2" id="KW-0472">Membrane</keyword>
<organism evidence="3 4">
    <name type="scientific">Coemansia guatemalensis</name>
    <dbReference type="NCBI Taxonomy" id="2761395"/>
    <lineage>
        <taxon>Eukaryota</taxon>
        <taxon>Fungi</taxon>
        <taxon>Fungi incertae sedis</taxon>
        <taxon>Zoopagomycota</taxon>
        <taxon>Kickxellomycotina</taxon>
        <taxon>Kickxellomycetes</taxon>
        <taxon>Kickxellales</taxon>
        <taxon>Kickxellaceae</taxon>
        <taxon>Coemansia</taxon>
    </lineage>
</organism>
<evidence type="ECO:0000313" key="4">
    <source>
        <dbReference type="Proteomes" id="UP001140094"/>
    </source>
</evidence>
<evidence type="ECO:0000256" key="2">
    <source>
        <dbReference type="SAM" id="Phobius"/>
    </source>
</evidence>
<reference evidence="3" key="1">
    <citation type="submission" date="2022-07" db="EMBL/GenBank/DDBJ databases">
        <title>Phylogenomic reconstructions and comparative analyses of Kickxellomycotina fungi.</title>
        <authorList>
            <person name="Reynolds N.K."/>
            <person name="Stajich J.E."/>
            <person name="Barry K."/>
            <person name="Grigoriev I.V."/>
            <person name="Crous P."/>
            <person name="Smith M.E."/>
        </authorList>
    </citation>
    <scope>NUCLEOTIDE SEQUENCE</scope>
    <source>
        <strain evidence="3">NRRL 1565</strain>
    </source>
</reference>
<feature type="region of interest" description="Disordered" evidence="1">
    <location>
        <begin position="35"/>
        <end position="58"/>
    </location>
</feature>
<dbReference type="EMBL" id="JANBUO010002727">
    <property type="protein sequence ID" value="KAJ2793894.1"/>
    <property type="molecule type" value="Genomic_DNA"/>
</dbReference>
<keyword evidence="2" id="KW-0812">Transmembrane</keyword>
<proteinExistence type="predicted"/>